<dbReference type="STRING" id="105231.A0A1Y1IHQ9"/>
<keyword evidence="4" id="KW-1185">Reference proteome</keyword>
<dbReference type="SUPFAM" id="SSF82199">
    <property type="entry name" value="SET domain"/>
    <property type="match status" value="1"/>
</dbReference>
<dbReference type="Gene3D" id="2.170.270.10">
    <property type="entry name" value="SET domain"/>
    <property type="match status" value="1"/>
</dbReference>
<dbReference type="Pfam" id="PF00856">
    <property type="entry name" value="SET"/>
    <property type="match status" value="1"/>
</dbReference>
<accession>A0A1Y1IHQ9</accession>
<dbReference type="InterPro" id="IPR046341">
    <property type="entry name" value="SET_dom_sf"/>
</dbReference>
<dbReference type="EMBL" id="DF237585">
    <property type="protein sequence ID" value="GAQ90415.1"/>
    <property type="molecule type" value="Genomic_DNA"/>
</dbReference>
<dbReference type="PROSITE" id="PS50280">
    <property type="entry name" value="SET"/>
    <property type="match status" value="1"/>
</dbReference>
<dbReference type="PANTHER" id="PTHR46450:SF24">
    <property type="entry name" value="HISTONE-LYSINE N-METHYLTRANSFERASE SUVR4"/>
    <property type="match status" value="1"/>
</dbReference>
<gene>
    <name evidence="3" type="ORF">KFL_006360060</name>
</gene>
<dbReference type="GO" id="GO:0032259">
    <property type="term" value="P:methylation"/>
    <property type="evidence" value="ECO:0007669"/>
    <property type="project" value="UniProtKB-KW"/>
</dbReference>
<feature type="domain" description="SET" evidence="2">
    <location>
        <begin position="41"/>
        <end position="180"/>
    </location>
</feature>
<evidence type="ECO:0000259" key="2">
    <source>
        <dbReference type="PROSITE" id="PS50280"/>
    </source>
</evidence>
<name>A0A1Y1IHQ9_KLENI</name>
<proteinExistence type="predicted"/>
<dbReference type="AlphaFoldDB" id="A0A1Y1IHQ9"/>
<evidence type="ECO:0000313" key="4">
    <source>
        <dbReference type="Proteomes" id="UP000054558"/>
    </source>
</evidence>
<evidence type="ECO:0000256" key="1">
    <source>
        <dbReference type="SAM" id="MobiDB-lite"/>
    </source>
</evidence>
<keyword evidence="3" id="KW-0489">Methyltransferase</keyword>
<keyword evidence="3" id="KW-0808">Transferase</keyword>
<dbReference type="SMART" id="SM00317">
    <property type="entry name" value="SET"/>
    <property type="match status" value="1"/>
</dbReference>
<dbReference type="InterPro" id="IPR001214">
    <property type="entry name" value="SET_dom"/>
</dbReference>
<dbReference type="Proteomes" id="UP000054558">
    <property type="component" value="Unassembled WGS sequence"/>
</dbReference>
<dbReference type="PANTHER" id="PTHR46450">
    <property type="entry name" value="INACTIVE HISTONE-LYSINE N-METHYLTRANSFERASE SUVR1-RELATED"/>
    <property type="match status" value="1"/>
</dbReference>
<dbReference type="GO" id="GO:0008168">
    <property type="term" value="F:methyltransferase activity"/>
    <property type="evidence" value="ECO:0007669"/>
    <property type="project" value="UniProtKB-KW"/>
</dbReference>
<feature type="region of interest" description="Disordered" evidence="1">
    <location>
        <begin position="307"/>
        <end position="339"/>
    </location>
</feature>
<organism evidence="3 4">
    <name type="scientific">Klebsormidium nitens</name>
    <name type="common">Green alga</name>
    <name type="synonym">Ulothrix nitens</name>
    <dbReference type="NCBI Taxonomy" id="105231"/>
    <lineage>
        <taxon>Eukaryota</taxon>
        <taxon>Viridiplantae</taxon>
        <taxon>Streptophyta</taxon>
        <taxon>Klebsormidiophyceae</taxon>
        <taxon>Klebsormidiales</taxon>
        <taxon>Klebsormidiaceae</taxon>
        <taxon>Klebsormidium</taxon>
    </lineage>
</organism>
<feature type="compositionally biased region" description="Basic and acidic residues" evidence="1">
    <location>
        <begin position="307"/>
        <end position="318"/>
    </location>
</feature>
<dbReference type="OrthoDB" id="308383at2759"/>
<sequence length="339" mass="38307">MPDDLQVPQGCRLCRRHLPAYIRRCDKFPMDPQFVFCTGKCPTQRRMVFWTSTGKGWGVRCLDALPPGAFVCEYVGEILTGEEMDERNRERKDAPHTYPVDLNADYLVEEQMTDYTGLCLDETRMGNVARFINHRCEDANMLYVPVELSRGPGSQSLSDRVLYSAPRGTKRGIDVGLCCLALEGQQLQRVWLEGFSSKMAFDDSYNDSLEVDEPVNVDIEVTESPEGKRRFAGAGDTAKNVAKTLGLGLLNSINPFATILGYVVIVKVVADEIKWHRNRAFREKQQKKGLDNVVKRTQNQVTRTAKWTRELKGEHGEELAPEDDEYIEVAAPESPLPQQ</sequence>
<protein>
    <submittedName>
        <fullName evidence="3">Putative histone H3 (Lys9) methyltransferase</fullName>
    </submittedName>
</protein>
<evidence type="ECO:0000313" key="3">
    <source>
        <dbReference type="EMBL" id="GAQ90415.1"/>
    </source>
</evidence>
<reference evidence="3 4" key="1">
    <citation type="journal article" date="2014" name="Nat. Commun.">
        <title>Klebsormidium flaccidum genome reveals primary factors for plant terrestrial adaptation.</title>
        <authorList>
            <person name="Hori K."/>
            <person name="Maruyama F."/>
            <person name="Fujisawa T."/>
            <person name="Togashi T."/>
            <person name="Yamamoto N."/>
            <person name="Seo M."/>
            <person name="Sato S."/>
            <person name="Yamada T."/>
            <person name="Mori H."/>
            <person name="Tajima N."/>
            <person name="Moriyama T."/>
            <person name="Ikeuchi M."/>
            <person name="Watanabe M."/>
            <person name="Wada H."/>
            <person name="Kobayashi K."/>
            <person name="Saito M."/>
            <person name="Masuda T."/>
            <person name="Sasaki-Sekimoto Y."/>
            <person name="Mashiguchi K."/>
            <person name="Awai K."/>
            <person name="Shimojima M."/>
            <person name="Masuda S."/>
            <person name="Iwai M."/>
            <person name="Nobusawa T."/>
            <person name="Narise T."/>
            <person name="Kondo S."/>
            <person name="Saito H."/>
            <person name="Sato R."/>
            <person name="Murakawa M."/>
            <person name="Ihara Y."/>
            <person name="Oshima-Yamada Y."/>
            <person name="Ohtaka K."/>
            <person name="Satoh M."/>
            <person name="Sonobe K."/>
            <person name="Ishii M."/>
            <person name="Ohtani R."/>
            <person name="Kanamori-Sato M."/>
            <person name="Honoki R."/>
            <person name="Miyazaki D."/>
            <person name="Mochizuki H."/>
            <person name="Umetsu J."/>
            <person name="Higashi K."/>
            <person name="Shibata D."/>
            <person name="Kamiya Y."/>
            <person name="Sato N."/>
            <person name="Nakamura Y."/>
            <person name="Tabata S."/>
            <person name="Ida S."/>
            <person name="Kurokawa K."/>
            <person name="Ohta H."/>
        </authorList>
    </citation>
    <scope>NUCLEOTIDE SEQUENCE [LARGE SCALE GENOMIC DNA]</scope>
    <source>
        <strain evidence="3 4">NIES-2285</strain>
    </source>
</reference>